<comment type="caution">
    <text evidence="1">The sequence shown here is derived from an EMBL/GenBank/DDBJ whole genome shotgun (WGS) entry which is preliminary data.</text>
</comment>
<dbReference type="EMBL" id="BSFN01000027">
    <property type="protein sequence ID" value="GLK91845.1"/>
    <property type="molecule type" value="Genomic_DNA"/>
</dbReference>
<dbReference type="AlphaFoldDB" id="A0A9W6K963"/>
<dbReference type="Proteomes" id="UP001143328">
    <property type="component" value="Unassembled WGS sequence"/>
</dbReference>
<evidence type="ECO:0000313" key="2">
    <source>
        <dbReference type="Proteomes" id="UP001143328"/>
    </source>
</evidence>
<organism evidence="1 2">
    <name type="scientific">Pseudomonas turukhanskensis</name>
    <dbReference type="NCBI Taxonomy" id="1806536"/>
    <lineage>
        <taxon>Bacteria</taxon>
        <taxon>Pseudomonadati</taxon>
        <taxon>Pseudomonadota</taxon>
        <taxon>Gammaproteobacteria</taxon>
        <taxon>Pseudomonadales</taxon>
        <taxon>Pseudomonadaceae</taxon>
        <taxon>Pseudomonas</taxon>
    </lineage>
</organism>
<evidence type="ECO:0000313" key="1">
    <source>
        <dbReference type="EMBL" id="GLK91845.1"/>
    </source>
</evidence>
<gene>
    <name evidence="1" type="ORF">GCM10017655_49090</name>
</gene>
<accession>A0A9W6K963</accession>
<proteinExistence type="predicted"/>
<keyword evidence="2" id="KW-1185">Reference proteome</keyword>
<protein>
    <submittedName>
        <fullName evidence="1">Uncharacterized protein</fullName>
    </submittedName>
</protein>
<reference evidence="1" key="1">
    <citation type="journal article" date="2014" name="Int. J. Syst. Evol. Microbiol.">
        <title>Complete genome sequence of Corynebacterium casei LMG S-19264T (=DSM 44701T), isolated from a smear-ripened cheese.</title>
        <authorList>
            <consortium name="US DOE Joint Genome Institute (JGI-PGF)"/>
            <person name="Walter F."/>
            <person name="Albersmeier A."/>
            <person name="Kalinowski J."/>
            <person name="Ruckert C."/>
        </authorList>
    </citation>
    <scope>NUCLEOTIDE SEQUENCE</scope>
    <source>
        <strain evidence="1">VKM B-2935</strain>
    </source>
</reference>
<reference evidence="1" key="2">
    <citation type="submission" date="2023-01" db="EMBL/GenBank/DDBJ databases">
        <authorList>
            <person name="Sun Q."/>
            <person name="Evtushenko L."/>
        </authorList>
    </citation>
    <scope>NUCLEOTIDE SEQUENCE</scope>
    <source>
        <strain evidence="1">VKM B-2935</strain>
    </source>
</reference>
<name>A0A9W6K963_9PSED</name>
<sequence>MQMAELRHEEAQGGLYERLLHRLAIALDEADSDSRWHNKTPQELELRGLSPAELELIRAYLDRDLHWLRGWHAAAKELALIEQSPAPTIKAPRPVHIAKVAKPKGLMRNRQKLLCALCGTAAFWRPGEGIQACSACGSQLFRASKPR</sequence>